<dbReference type="InterPro" id="IPR050464">
    <property type="entry name" value="Zeta_carotene_desat/Oxidored"/>
</dbReference>
<protein>
    <recommendedName>
        <fullName evidence="6 11">Coproporphyrinogen III oxidase</fullName>
        <ecNumber evidence="5 11">1.3.3.15</ecNumber>
    </recommendedName>
</protein>
<comment type="catalytic activity">
    <reaction evidence="1">
        <text>coproporphyrinogen III + 3 O2 = coproporphyrin III + 3 H2O2</text>
        <dbReference type="Rhea" id="RHEA:43436"/>
        <dbReference type="ChEBI" id="CHEBI:15379"/>
        <dbReference type="ChEBI" id="CHEBI:16240"/>
        <dbReference type="ChEBI" id="CHEBI:57309"/>
        <dbReference type="ChEBI" id="CHEBI:131725"/>
        <dbReference type="EC" id="1.3.3.15"/>
    </reaction>
    <physiologicalReaction direction="left-to-right" evidence="1">
        <dbReference type="Rhea" id="RHEA:43437"/>
    </physiologicalReaction>
</comment>
<organism evidence="13 14">
    <name type="scientific">Listeria newyorkensis</name>
    <dbReference type="NCBI Taxonomy" id="1497681"/>
    <lineage>
        <taxon>Bacteria</taxon>
        <taxon>Bacillati</taxon>
        <taxon>Bacillota</taxon>
        <taxon>Bacilli</taxon>
        <taxon>Bacillales</taxon>
        <taxon>Listeriaceae</taxon>
        <taxon>Listeria</taxon>
    </lineage>
</organism>
<proteinExistence type="inferred from homology"/>
<accession>A0ABX4XKN2</accession>
<dbReference type="Gene3D" id="1.10.3110.10">
    <property type="entry name" value="protoporphyrinogen ix oxidase, domain 3"/>
    <property type="match status" value="1"/>
</dbReference>
<dbReference type="RefSeq" id="WP_036092366.1">
    <property type="nucleotide sequence ID" value="NZ_CP113980.1"/>
</dbReference>
<evidence type="ECO:0000256" key="2">
    <source>
        <dbReference type="ARBA" id="ARBA00001974"/>
    </source>
</evidence>
<keyword evidence="10 11" id="KW-0350">Heme biosynthesis</keyword>
<keyword evidence="9 11" id="KW-0560">Oxidoreductase</keyword>
<dbReference type="Proteomes" id="UP000236500">
    <property type="component" value="Unassembled WGS sequence"/>
</dbReference>
<reference evidence="13 14" key="1">
    <citation type="submission" date="2016-11" db="EMBL/GenBank/DDBJ databases">
        <title>Whole Genome Sequence of Listeria newyorkensis.</title>
        <authorList>
            <person name="Frink S."/>
            <person name="Morales C."/>
            <person name="Kiang D."/>
        </authorList>
    </citation>
    <scope>NUCLEOTIDE SEQUENCE [LARGE SCALE GENOMIC DNA]</scope>
    <source>
        <strain evidence="13 14">F1604011-044</strain>
    </source>
</reference>
<evidence type="ECO:0000256" key="4">
    <source>
        <dbReference type="ARBA" id="ARBA00008310"/>
    </source>
</evidence>
<evidence type="ECO:0000256" key="10">
    <source>
        <dbReference type="ARBA" id="ARBA00023133"/>
    </source>
</evidence>
<gene>
    <name evidence="13" type="ORF">BMT55_11080</name>
</gene>
<evidence type="ECO:0000256" key="9">
    <source>
        <dbReference type="ARBA" id="ARBA00023002"/>
    </source>
</evidence>
<dbReference type="InterPro" id="IPR004572">
    <property type="entry name" value="Protoporphyrinogen_oxidase"/>
</dbReference>
<evidence type="ECO:0000256" key="11">
    <source>
        <dbReference type="RuleBase" id="RU364052"/>
    </source>
</evidence>
<dbReference type="SUPFAM" id="SSF54373">
    <property type="entry name" value="FAD-linked reductases, C-terminal domain"/>
    <property type="match status" value="1"/>
</dbReference>
<comment type="pathway">
    <text evidence="3 11">Porphyrin-containing compound metabolism; protoheme biosynthesis.</text>
</comment>
<dbReference type="Gene3D" id="3.90.660.20">
    <property type="entry name" value="Protoporphyrinogen oxidase, mitochondrial, domain 2"/>
    <property type="match status" value="1"/>
</dbReference>
<keyword evidence="7 11" id="KW-0285">Flavoprotein</keyword>
<dbReference type="NCBIfam" id="NF008845">
    <property type="entry name" value="PRK11883.1-5"/>
    <property type="match status" value="1"/>
</dbReference>
<comment type="caution">
    <text evidence="13">The sequence shown here is derived from an EMBL/GenBank/DDBJ whole genome shotgun (WGS) entry which is preliminary data.</text>
</comment>
<name>A0ABX4XKN2_9LIST</name>
<comment type="function">
    <text evidence="11">Involved in coproporphyrin-dependent heme b biosynthesis. Catalyzes the oxidation of coproporphyrinogen III to coproporphyrin III.</text>
</comment>
<evidence type="ECO:0000259" key="12">
    <source>
        <dbReference type="Pfam" id="PF01593"/>
    </source>
</evidence>
<dbReference type="PANTHER" id="PTHR42923:SF3">
    <property type="entry name" value="PROTOPORPHYRINOGEN OXIDASE"/>
    <property type="match status" value="1"/>
</dbReference>
<evidence type="ECO:0000256" key="3">
    <source>
        <dbReference type="ARBA" id="ARBA00004744"/>
    </source>
</evidence>
<dbReference type="EC" id="1.3.3.15" evidence="5 11"/>
<dbReference type="SUPFAM" id="SSF51905">
    <property type="entry name" value="FAD/NAD(P)-binding domain"/>
    <property type="match status" value="1"/>
</dbReference>
<dbReference type="EMBL" id="MPDH01000013">
    <property type="protein sequence ID" value="PNP90931.1"/>
    <property type="molecule type" value="Genomic_DNA"/>
</dbReference>
<feature type="domain" description="Amine oxidase" evidence="12">
    <location>
        <begin position="24"/>
        <end position="455"/>
    </location>
</feature>
<dbReference type="Gene3D" id="3.50.50.60">
    <property type="entry name" value="FAD/NAD(P)-binding domain"/>
    <property type="match status" value="1"/>
</dbReference>
<dbReference type="InterPro" id="IPR036188">
    <property type="entry name" value="FAD/NAD-bd_sf"/>
</dbReference>
<dbReference type="PANTHER" id="PTHR42923">
    <property type="entry name" value="PROTOPORPHYRINOGEN OXIDASE"/>
    <property type="match status" value="1"/>
</dbReference>
<evidence type="ECO:0000256" key="1">
    <source>
        <dbReference type="ARBA" id="ARBA00001755"/>
    </source>
</evidence>
<keyword evidence="11" id="KW-0963">Cytoplasm</keyword>
<dbReference type="Pfam" id="PF01593">
    <property type="entry name" value="Amino_oxidase"/>
    <property type="match status" value="1"/>
</dbReference>
<dbReference type="InterPro" id="IPR002937">
    <property type="entry name" value="Amino_oxidase"/>
</dbReference>
<evidence type="ECO:0000256" key="7">
    <source>
        <dbReference type="ARBA" id="ARBA00022630"/>
    </source>
</evidence>
<evidence type="ECO:0000256" key="5">
    <source>
        <dbReference type="ARBA" id="ARBA00012402"/>
    </source>
</evidence>
<evidence type="ECO:0000256" key="8">
    <source>
        <dbReference type="ARBA" id="ARBA00022827"/>
    </source>
</evidence>
<comment type="subcellular location">
    <subcellularLocation>
        <location evidence="11">Cytoplasm</location>
    </subcellularLocation>
</comment>
<dbReference type="NCBIfam" id="TIGR00562">
    <property type="entry name" value="proto_IX_ox"/>
    <property type="match status" value="1"/>
</dbReference>
<evidence type="ECO:0000313" key="14">
    <source>
        <dbReference type="Proteomes" id="UP000236500"/>
    </source>
</evidence>
<comment type="cofactor">
    <cofactor evidence="2 11">
        <name>FAD</name>
        <dbReference type="ChEBI" id="CHEBI:57692"/>
    </cofactor>
</comment>
<evidence type="ECO:0000256" key="6">
    <source>
        <dbReference type="ARBA" id="ARBA00019046"/>
    </source>
</evidence>
<comment type="similarity">
    <text evidence="4 11">Belongs to the protoporphyrinogen/coproporphyrinogen oxidase family. Coproporphyrinogen III oxidase subfamily.</text>
</comment>
<evidence type="ECO:0000313" key="13">
    <source>
        <dbReference type="EMBL" id="PNP90931.1"/>
    </source>
</evidence>
<keyword evidence="8 11" id="KW-0274">FAD</keyword>
<keyword evidence="14" id="KW-1185">Reference proteome</keyword>
<sequence length="471" mass="52419">MVKKKIVVIGGGITGLSSTFYLKRELEKKGLDYELVLLEAGTKVGGKIETVRRDGYVIERGPDSFLRRKPEMQELVRDLGLADQLVENATGDNYVLAKQGLHAIPRGSIMGIPARYRPFFKTGLLSASGKLRVMGDLFMGKQQVDGADMSLGAFLRARVGDEMVDNVLEPLMSGIYAGDLDEMSAEATGEQFLKLEREHGSLIKGIRAIYNETTAKQSTESTFLTLRQGLTTIVEALEKELSAKIIKKGKRVHKISKQTRGYELTVTNQEKLLADSIFIALPYHEIIPMFRDDAIFEDIGEIPAASVATVGMIFPKEAIEKDIKGSGFVVSRNEDFSMTACSWIHRKWPHTVPDDKILLRAFVGRRKEESIVELADKAIEETVLSDLNRIMTINQAPEYTMVTRWRNSIPQYTVGHVQRKEAIFEEFREAYPGVFAGGASFDGVELSECVRQGKDGTASVLAFLDDLDVRV</sequence>